<sequence length="229" mass="23609">MLLPKVALTLLLSLPFAVTSPIPTGIEERVTCYSGVYIISTRGSTEPQGEGSIGAVSSMIKARVPNSASTGTVYPATLSNYQSSENQGVTALTSAIKSYVDACGASSRVVLLGYSQGAQVIADVLSGSPSTGSPPISSSQYGKYIKSAILFGDPSFVVGQSYDAGTSTTSGIFPRPQPQLSTLATYGSRIRSYCDAGDPFCAGGNNLAVHQGYVSKYGTAATDFVVSKV</sequence>
<evidence type="ECO:0000256" key="1">
    <source>
        <dbReference type="ARBA" id="ARBA00022801"/>
    </source>
</evidence>
<reference evidence="4" key="1">
    <citation type="journal article" date="2020" name="Stud. Mycol.">
        <title>101 Dothideomycetes genomes: a test case for predicting lifestyles and emergence of pathogens.</title>
        <authorList>
            <person name="Haridas S."/>
            <person name="Albert R."/>
            <person name="Binder M."/>
            <person name="Bloem J."/>
            <person name="Labutti K."/>
            <person name="Salamov A."/>
            <person name="Andreopoulos B."/>
            <person name="Baker S."/>
            <person name="Barry K."/>
            <person name="Bills G."/>
            <person name="Bluhm B."/>
            <person name="Cannon C."/>
            <person name="Castanera R."/>
            <person name="Culley D."/>
            <person name="Daum C."/>
            <person name="Ezra D."/>
            <person name="Gonzalez J."/>
            <person name="Henrissat B."/>
            <person name="Kuo A."/>
            <person name="Liang C."/>
            <person name="Lipzen A."/>
            <person name="Lutzoni F."/>
            <person name="Magnuson J."/>
            <person name="Mondo S."/>
            <person name="Nolan M."/>
            <person name="Ohm R."/>
            <person name="Pangilinan J."/>
            <person name="Park H.-J."/>
            <person name="Ramirez L."/>
            <person name="Alfaro M."/>
            <person name="Sun H."/>
            <person name="Tritt A."/>
            <person name="Yoshinaga Y."/>
            <person name="Zwiers L.-H."/>
            <person name="Turgeon B."/>
            <person name="Goodwin S."/>
            <person name="Spatafora J."/>
            <person name="Crous P."/>
            <person name="Grigoriev I."/>
        </authorList>
    </citation>
    <scope>NUCLEOTIDE SEQUENCE</scope>
    <source>
        <strain evidence="4">CBS 116435</strain>
    </source>
</reference>
<evidence type="ECO:0000313" key="5">
    <source>
        <dbReference type="Proteomes" id="UP000799441"/>
    </source>
</evidence>
<evidence type="ECO:0000256" key="3">
    <source>
        <dbReference type="SAM" id="SignalP"/>
    </source>
</evidence>
<dbReference type="Pfam" id="PF01083">
    <property type="entry name" value="Cutinase"/>
    <property type="match status" value="1"/>
</dbReference>
<feature type="signal peptide" evidence="3">
    <location>
        <begin position="1"/>
        <end position="19"/>
    </location>
</feature>
<dbReference type="GO" id="GO:0052689">
    <property type="term" value="F:carboxylic ester hydrolase activity"/>
    <property type="evidence" value="ECO:0007669"/>
    <property type="project" value="UniProtKB-ARBA"/>
</dbReference>
<dbReference type="PANTHER" id="PTHR33630">
    <property type="entry name" value="CUTINASE RV1984C-RELATED-RELATED"/>
    <property type="match status" value="1"/>
</dbReference>
<dbReference type="InterPro" id="IPR029058">
    <property type="entry name" value="AB_hydrolase_fold"/>
</dbReference>
<dbReference type="PANTHER" id="PTHR33630:SF9">
    <property type="entry name" value="CUTINASE 4"/>
    <property type="match status" value="1"/>
</dbReference>
<dbReference type="Gene3D" id="3.40.50.1820">
    <property type="entry name" value="alpha/beta hydrolase"/>
    <property type="match status" value="1"/>
</dbReference>
<name>A0A9P4Q7F5_9PEZI</name>
<feature type="chain" id="PRO_5040455399" evidence="3">
    <location>
        <begin position="20"/>
        <end position="229"/>
    </location>
</feature>
<evidence type="ECO:0000313" key="4">
    <source>
        <dbReference type="EMBL" id="KAF2722012.1"/>
    </source>
</evidence>
<accession>A0A9P4Q7F5</accession>
<keyword evidence="3" id="KW-0732">Signal</keyword>
<dbReference type="SUPFAM" id="SSF53474">
    <property type="entry name" value="alpha/beta-Hydrolases"/>
    <property type="match status" value="1"/>
</dbReference>
<dbReference type="SMART" id="SM01110">
    <property type="entry name" value="Cutinase"/>
    <property type="match status" value="1"/>
</dbReference>
<dbReference type="InterPro" id="IPR000675">
    <property type="entry name" value="Cutinase/axe"/>
</dbReference>
<dbReference type="OrthoDB" id="2586582at2759"/>
<protein>
    <submittedName>
        <fullName evidence="4">Carbohydrate esterase family 5 protein</fullName>
    </submittedName>
</protein>
<dbReference type="EMBL" id="MU003786">
    <property type="protein sequence ID" value="KAF2722012.1"/>
    <property type="molecule type" value="Genomic_DNA"/>
</dbReference>
<keyword evidence="1" id="KW-0378">Hydrolase</keyword>
<gene>
    <name evidence="4" type="ORF">K431DRAFT_267645</name>
</gene>
<organism evidence="4 5">
    <name type="scientific">Polychaeton citri CBS 116435</name>
    <dbReference type="NCBI Taxonomy" id="1314669"/>
    <lineage>
        <taxon>Eukaryota</taxon>
        <taxon>Fungi</taxon>
        <taxon>Dikarya</taxon>
        <taxon>Ascomycota</taxon>
        <taxon>Pezizomycotina</taxon>
        <taxon>Dothideomycetes</taxon>
        <taxon>Dothideomycetidae</taxon>
        <taxon>Capnodiales</taxon>
        <taxon>Capnodiaceae</taxon>
        <taxon>Polychaeton</taxon>
    </lineage>
</organism>
<dbReference type="AlphaFoldDB" id="A0A9P4Q7F5"/>
<keyword evidence="5" id="KW-1185">Reference proteome</keyword>
<evidence type="ECO:0000256" key="2">
    <source>
        <dbReference type="ARBA" id="ARBA00023157"/>
    </source>
</evidence>
<comment type="caution">
    <text evidence="4">The sequence shown here is derived from an EMBL/GenBank/DDBJ whole genome shotgun (WGS) entry which is preliminary data.</text>
</comment>
<keyword evidence="2" id="KW-1015">Disulfide bond</keyword>
<dbReference type="Proteomes" id="UP000799441">
    <property type="component" value="Unassembled WGS sequence"/>
</dbReference>
<proteinExistence type="predicted"/>